<dbReference type="Pfam" id="PF00486">
    <property type="entry name" value="Trans_reg_C"/>
    <property type="match status" value="1"/>
</dbReference>
<organism evidence="6 7">
    <name type="scientific">Labrys wisconsinensis</name>
    <dbReference type="NCBI Taxonomy" id="425677"/>
    <lineage>
        <taxon>Bacteria</taxon>
        <taxon>Pseudomonadati</taxon>
        <taxon>Pseudomonadota</taxon>
        <taxon>Alphaproteobacteria</taxon>
        <taxon>Hyphomicrobiales</taxon>
        <taxon>Xanthobacteraceae</taxon>
        <taxon>Labrys</taxon>
    </lineage>
</organism>
<dbReference type="GO" id="GO:0003677">
    <property type="term" value="F:DNA binding"/>
    <property type="evidence" value="ECO:0007669"/>
    <property type="project" value="UniProtKB-KW"/>
</dbReference>
<evidence type="ECO:0000256" key="1">
    <source>
        <dbReference type="ARBA" id="ARBA00023125"/>
    </source>
</evidence>
<keyword evidence="1 3" id="KW-0238">DNA-binding</keyword>
<comment type="caution">
    <text evidence="6">The sequence shown here is derived from an EMBL/GenBank/DDBJ whole genome shotgun (WGS) entry which is preliminary data.</text>
</comment>
<dbReference type="PANTHER" id="PTHR48111">
    <property type="entry name" value="REGULATOR OF RPOS"/>
    <property type="match status" value="1"/>
</dbReference>
<dbReference type="RefSeq" id="WP_307266333.1">
    <property type="nucleotide sequence ID" value="NZ_JAUSVX010000001.1"/>
</dbReference>
<sequence>MNVLVVEDDADIGSMLRRGLGAEGFDVTVVERADDALDTARANNPCAVLLDMILPDGSGLDVCRSLRDGGHTGPILFLSAKDEVRDRAEGLSAGADDYIVKPFQFDELVARLRAHLLHRSGQVDERERLIAGRLILDNATRQALYGPVHVRLTQREAELLALLMHSANRPVSRGDIFDALWANHGGVSLNVVDVYVGYLRGKFTEITRAGGPTIATVRGKGFMLDLAVTAPVESGHAVRRS</sequence>
<dbReference type="Pfam" id="PF00072">
    <property type="entry name" value="Response_reg"/>
    <property type="match status" value="1"/>
</dbReference>
<dbReference type="InterPro" id="IPR039420">
    <property type="entry name" value="WalR-like"/>
</dbReference>
<dbReference type="PROSITE" id="PS51755">
    <property type="entry name" value="OMPR_PHOB"/>
    <property type="match status" value="1"/>
</dbReference>
<dbReference type="CDD" id="cd00383">
    <property type="entry name" value="trans_reg_C"/>
    <property type="match status" value="1"/>
</dbReference>
<dbReference type="SMART" id="SM00448">
    <property type="entry name" value="REC"/>
    <property type="match status" value="1"/>
</dbReference>
<proteinExistence type="predicted"/>
<dbReference type="PROSITE" id="PS50110">
    <property type="entry name" value="RESPONSE_REGULATORY"/>
    <property type="match status" value="1"/>
</dbReference>
<evidence type="ECO:0000259" key="5">
    <source>
        <dbReference type="PROSITE" id="PS51755"/>
    </source>
</evidence>
<dbReference type="Gene3D" id="6.10.250.690">
    <property type="match status" value="1"/>
</dbReference>
<keyword evidence="2" id="KW-0597">Phosphoprotein</keyword>
<evidence type="ECO:0000256" key="2">
    <source>
        <dbReference type="PROSITE-ProRule" id="PRU00169"/>
    </source>
</evidence>
<feature type="DNA-binding region" description="OmpR/PhoB-type" evidence="3">
    <location>
        <begin position="125"/>
        <end position="226"/>
    </location>
</feature>
<evidence type="ECO:0000259" key="4">
    <source>
        <dbReference type="PROSITE" id="PS50110"/>
    </source>
</evidence>
<dbReference type="InterPro" id="IPR001867">
    <property type="entry name" value="OmpR/PhoB-type_DNA-bd"/>
</dbReference>
<protein>
    <submittedName>
        <fullName evidence="6">DNA-binding response OmpR family regulator</fullName>
    </submittedName>
</protein>
<feature type="domain" description="OmpR/PhoB-type" evidence="5">
    <location>
        <begin position="125"/>
        <end position="226"/>
    </location>
</feature>
<dbReference type="Proteomes" id="UP001242480">
    <property type="component" value="Unassembled WGS sequence"/>
</dbReference>
<dbReference type="InterPro" id="IPR011006">
    <property type="entry name" value="CheY-like_superfamily"/>
</dbReference>
<accession>A0ABU0IYL8</accession>
<evidence type="ECO:0000313" key="6">
    <source>
        <dbReference type="EMBL" id="MDQ0467105.1"/>
    </source>
</evidence>
<reference evidence="6 7" key="1">
    <citation type="submission" date="2023-07" db="EMBL/GenBank/DDBJ databases">
        <title>Genomic Encyclopedia of Type Strains, Phase IV (KMG-IV): sequencing the most valuable type-strain genomes for metagenomic binning, comparative biology and taxonomic classification.</title>
        <authorList>
            <person name="Goeker M."/>
        </authorList>
    </citation>
    <scope>NUCLEOTIDE SEQUENCE [LARGE SCALE GENOMIC DNA]</scope>
    <source>
        <strain evidence="6 7">DSM 19619</strain>
    </source>
</reference>
<evidence type="ECO:0000313" key="7">
    <source>
        <dbReference type="Proteomes" id="UP001242480"/>
    </source>
</evidence>
<dbReference type="PANTHER" id="PTHR48111:SF36">
    <property type="entry name" value="TRANSCRIPTIONAL REGULATORY PROTEIN CUTR"/>
    <property type="match status" value="1"/>
</dbReference>
<dbReference type="SMART" id="SM00862">
    <property type="entry name" value="Trans_reg_C"/>
    <property type="match status" value="1"/>
</dbReference>
<dbReference type="Gene3D" id="3.40.50.2300">
    <property type="match status" value="1"/>
</dbReference>
<dbReference type="CDD" id="cd17574">
    <property type="entry name" value="REC_OmpR"/>
    <property type="match status" value="1"/>
</dbReference>
<dbReference type="EMBL" id="JAUSVX010000001">
    <property type="protein sequence ID" value="MDQ0467105.1"/>
    <property type="molecule type" value="Genomic_DNA"/>
</dbReference>
<gene>
    <name evidence="6" type="ORF">QO011_000100</name>
</gene>
<keyword evidence="7" id="KW-1185">Reference proteome</keyword>
<dbReference type="Gene3D" id="1.10.10.10">
    <property type="entry name" value="Winged helix-like DNA-binding domain superfamily/Winged helix DNA-binding domain"/>
    <property type="match status" value="1"/>
</dbReference>
<dbReference type="InterPro" id="IPR036388">
    <property type="entry name" value="WH-like_DNA-bd_sf"/>
</dbReference>
<dbReference type="SUPFAM" id="SSF52172">
    <property type="entry name" value="CheY-like"/>
    <property type="match status" value="1"/>
</dbReference>
<dbReference type="InterPro" id="IPR001789">
    <property type="entry name" value="Sig_transdc_resp-reg_receiver"/>
</dbReference>
<feature type="domain" description="Response regulatory" evidence="4">
    <location>
        <begin position="2"/>
        <end position="116"/>
    </location>
</feature>
<evidence type="ECO:0000256" key="3">
    <source>
        <dbReference type="PROSITE-ProRule" id="PRU01091"/>
    </source>
</evidence>
<name>A0ABU0IYL8_9HYPH</name>
<feature type="modified residue" description="4-aspartylphosphate" evidence="2">
    <location>
        <position position="51"/>
    </location>
</feature>